<evidence type="ECO:0000313" key="3">
    <source>
        <dbReference type="Proteomes" id="UP000028524"/>
    </source>
</evidence>
<evidence type="ECO:0000313" key="2">
    <source>
        <dbReference type="EMBL" id="KFA64153.1"/>
    </source>
</evidence>
<dbReference type="Proteomes" id="UP000028524">
    <property type="component" value="Unassembled WGS sequence"/>
</dbReference>
<accession>A0A084QJL8</accession>
<dbReference type="HOGENOM" id="CLU_039760_2_1_1"/>
<feature type="region of interest" description="Disordered" evidence="1">
    <location>
        <begin position="1"/>
        <end position="37"/>
    </location>
</feature>
<gene>
    <name evidence="2" type="ORF">S40285_00787</name>
</gene>
<proteinExistence type="predicted"/>
<evidence type="ECO:0000256" key="1">
    <source>
        <dbReference type="SAM" id="MobiDB-lite"/>
    </source>
</evidence>
<sequence length="405" mass="45817">MEDPELPFLPTPRPRCLSSSSPRGRPQLPTQGQGDSPFFRLAPELRREILEFAFGRRTIHVDLALRQSPLAALADSHSCSQHDLMHADICGSKACRGDAGRPRVWTWWGSVCHRRNPFHVTQLQLRVYDNQPCADTCKAGDACCMLYPGRWPTKCLVGVMGWLRSCRQAMDMKARMCTYQSPITRYVEGCHVLYSTNTIHMSSQALLLNLPRLLVPDHLATVTSLELLLDIPNKYRKAPGVILDQITSTFPNVRTLYLHLDGDLFPQHKGKPVAFDKIDLRASITTDIILVAVDEVYRQLQPHLREFELALQYHIFDPLSQIAQKRSARLDLLRSWCLPAFFRPVVGDPGHAVSLGAAGGYWIVMGRFVPPQQPKAQSWQDFMDVPKQHAVLRVLLETPPVTLFK</sequence>
<reference evidence="2 3" key="1">
    <citation type="journal article" date="2014" name="BMC Genomics">
        <title>Comparative genome sequencing reveals chemotype-specific gene clusters in the toxigenic black mold Stachybotrys.</title>
        <authorList>
            <person name="Semeiks J."/>
            <person name="Borek D."/>
            <person name="Otwinowski Z."/>
            <person name="Grishin N.V."/>
        </authorList>
    </citation>
    <scope>NUCLEOTIDE SEQUENCE [LARGE SCALE GENOMIC DNA]</scope>
    <source>
        <strain evidence="2 3">IBT 40285</strain>
    </source>
</reference>
<feature type="compositionally biased region" description="Low complexity" evidence="1">
    <location>
        <begin position="14"/>
        <end position="26"/>
    </location>
</feature>
<keyword evidence="3" id="KW-1185">Reference proteome</keyword>
<dbReference type="STRING" id="1283841.A0A084QJL8"/>
<dbReference type="PANTHER" id="PTHR38790:SF4">
    <property type="entry name" value="2EXR DOMAIN-CONTAINING PROTEIN"/>
    <property type="match status" value="1"/>
</dbReference>
<organism evidence="2 3">
    <name type="scientific">Stachybotrys chlorohalonatus (strain IBT 40285)</name>
    <dbReference type="NCBI Taxonomy" id="1283841"/>
    <lineage>
        <taxon>Eukaryota</taxon>
        <taxon>Fungi</taxon>
        <taxon>Dikarya</taxon>
        <taxon>Ascomycota</taxon>
        <taxon>Pezizomycotina</taxon>
        <taxon>Sordariomycetes</taxon>
        <taxon>Hypocreomycetidae</taxon>
        <taxon>Hypocreales</taxon>
        <taxon>Stachybotryaceae</taxon>
        <taxon>Stachybotrys</taxon>
    </lineage>
</organism>
<name>A0A084QJL8_STAC4</name>
<dbReference type="AlphaFoldDB" id="A0A084QJL8"/>
<dbReference type="PANTHER" id="PTHR38790">
    <property type="entry name" value="2EXR DOMAIN-CONTAINING PROTEIN-RELATED"/>
    <property type="match status" value="1"/>
</dbReference>
<dbReference type="InParanoid" id="A0A084QJL8"/>
<dbReference type="OMA" id="WGSRCHR"/>
<dbReference type="OrthoDB" id="515692at2759"/>
<protein>
    <submittedName>
        <fullName evidence="2">Uncharacterized protein</fullName>
    </submittedName>
</protein>
<dbReference type="EMBL" id="KL660698">
    <property type="protein sequence ID" value="KFA64153.1"/>
    <property type="molecule type" value="Genomic_DNA"/>
</dbReference>